<protein>
    <submittedName>
        <fullName evidence="2">Uncharacterized protein</fullName>
    </submittedName>
</protein>
<accession>A0ABQ0G6T1</accession>
<sequence>MTASWDPEQLLDIRGRAMIKGGIQCHGRNGGHGSRCGWTKGGREDEMPDVRDAEKLLDSMARKPMWDVTAQELQHLARLCLCRDHHMNQMQMDKVTDKGAGLVQRAMASYSPSSATNLNPDLARVAAPVAAPVEIHQFIGTEWLGANWQTALSAQVGSTASSQGSQSTNAGQHQHADAPTGFISSRTPPSRERTDTELAAALARVSALQNLNNDPREKEQCLLALDLEHSRYKERTEGELDTTRTQLSALQLENENLRRKEHRLNTLNAEYSTFREHTKAELAATQNQLSTLQLEMADRLKALDSQFSTLKGRMKAQLSAANDKLSQSLAENEMLKKEKNREPETLERRRSALEKKERELEFVLQAKDDELQTLRKHPLHHSKIDTTNFPFLLRN</sequence>
<dbReference type="RefSeq" id="XP_070915168.1">
    <property type="nucleotide sequence ID" value="XM_071059067.1"/>
</dbReference>
<proteinExistence type="predicted"/>
<name>A0ABQ0G6T1_9PEZI</name>
<comment type="caution">
    <text evidence="2">The sequence shown here is derived from an EMBL/GenBank/DDBJ whole genome shotgun (WGS) entry which is preliminary data.</text>
</comment>
<evidence type="ECO:0000313" key="2">
    <source>
        <dbReference type="EMBL" id="GAB1313436.1"/>
    </source>
</evidence>
<feature type="region of interest" description="Disordered" evidence="1">
    <location>
        <begin position="157"/>
        <end position="195"/>
    </location>
</feature>
<organism evidence="2 3">
    <name type="scientific">Madurella fahalii</name>
    <dbReference type="NCBI Taxonomy" id="1157608"/>
    <lineage>
        <taxon>Eukaryota</taxon>
        <taxon>Fungi</taxon>
        <taxon>Dikarya</taxon>
        <taxon>Ascomycota</taxon>
        <taxon>Pezizomycotina</taxon>
        <taxon>Sordariomycetes</taxon>
        <taxon>Sordariomycetidae</taxon>
        <taxon>Sordariales</taxon>
        <taxon>Sordariales incertae sedis</taxon>
        <taxon>Madurella</taxon>
    </lineage>
</organism>
<dbReference type="EMBL" id="BAAFSV010000002">
    <property type="protein sequence ID" value="GAB1313436.1"/>
    <property type="molecule type" value="Genomic_DNA"/>
</dbReference>
<dbReference type="GeneID" id="98174390"/>
<reference evidence="2 3" key="1">
    <citation type="submission" date="2024-09" db="EMBL/GenBank/DDBJ databases">
        <title>Itraconazole resistance in Madurella fahalii resulting from another homologue of gene encoding cytochrome P450 14-alpha sterol demethylase (CYP51).</title>
        <authorList>
            <person name="Yoshioka I."/>
            <person name="Fahal A.H."/>
            <person name="Kaneko S."/>
            <person name="Yaguchi T."/>
        </authorList>
    </citation>
    <scope>NUCLEOTIDE SEQUENCE [LARGE SCALE GENOMIC DNA]</scope>
    <source>
        <strain evidence="2 3">IFM 68171</strain>
    </source>
</reference>
<gene>
    <name evidence="2" type="ORF">MFIFM68171_03646</name>
</gene>
<evidence type="ECO:0000256" key="1">
    <source>
        <dbReference type="SAM" id="MobiDB-lite"/>
    </source>
</evidence>
<feature type="region of interest" description="Disordered" evidence="1">
    <location>
        <begin position="333"/>
        <end position="352"/>
    </location>
</feature>
<evidence type="ECO:0000313" key="3">
    <source>
        <dbReference type="Proteomes" id="UP001628179"/>
    </source>
</evidence>
<keyword evidence="3" id="KW-1185">Reference proteome</keyword>
<feature type="compositionally biased region" description="Low complexity" evidence="1">
    <location>
        <begin position="157"/>
        <end position="172"/>
    </location>
</feature>
<dbReference type="Proteomes" id="UP001628179">
    <property type="component" value="Unassembled WGS sequence"/>
</dbReference>